<evidence type="ECO:0000259" key="2">
    <source>
        <dbReference type="PROSITE" id="PS50235"/>
    </source>
</evidence>
<dbReference type="InterPro" id="IPR038765">
    <property type="entry name" value="Papain-like_cys_pep_sf"/>
</dbReference>
<feature type="compositionally biased region" description="Gly residues" evidence="1">
    <location>
        <begin position="44"/>
        <end position="53"/>
    </location>
</feature>
<dbReference type="SUPFAM" id="SSF54001">
    <property type="entry name" value="Cysteine proteinases"/>
    <property type="match status" value="1"/>
</dbReference>
<dbReference type="InterPro" id="IPR018200">
    <property type="entry name" value="USP_CS"/>
</dbReference>
<dbReference type="Pfam" id="PF00443">
    <property type="entry name" value="UCH"/>
    <property type="match status" value="1"/>
</dbReference>
<gene>
    <name evidence="3" type="ORF">H696_02787</name>
</gene>
<feature type="compositionally biased region" description="Polar residues" evidence="1">
    <location>
        <begin position="1035"/>
        <end position="1047"/>
    </location>
</feature>
<sequence>MSIFQWLRRAGHQAESPGAPSPALPDPTSSTASSQTSMLSPSGQPGGPIGPVRGGAPSEISEVTVDDLPPSAQITDDERIYERIRTGELCWIRIFRFEKGVQDEPTEFTLGAFGTIYVSREEVVLTANPSQYAYLRKSRPDTGVSRIEGNQKLSFHSPPNQELEIYIISVFPSLAPYCGLYNQGATCYMNSILQSLFFTPAFVQALFQIPLRANPADGTDQPSQTIPLSLQRLFFEMMLARDAGPNCRRLPVDTQRLTRSFGWDVQQSFQQHDVQEFNRILCDNLETGMKGTSVEGRLNQLLEGEYKSYIRCLNVEYESSRTETFFDIQLNVQGLPNLERSFEQYISEERLDGENAYNADGFGLQAATKGVIFTKFPPVLHLQLKRYEYDIHTGNNVKVTSHFEFPDTIDLGPYMEKDEHGRSQSKIYHLYGVLVHEGTVNLGHYFSFLRPRKNGLWYQFNDDEVNPVDYSLVTRDSFGSNQQVCRQTTTAYMLVYFAEEHLDEIFTEFKIADVPSPLAHYLETSVRHDAPFPAEYSPPPDTMAITLSTPPLTGDPLDLNQALEQKDVEPLRDNFFSDVRSGYITLEPEFQRFSDLRSVVDWKKTTLETPFSSEKYIDLGDYQFGDHYIFVMLWDLCPESDILLPVQRLMVHRDTFSLASLGRSPTCRFFLSFDNGDAELIDPQQLFDHDYIPLELAHIICVEGDQDYDTFDDFLLLRFMEQSSTVGFYGEQSGLILVAGLHQGTLTLDRLRQAIVRARSRVLPNDVTSPGHIYIRYFMDIPAHAQTPDYTQDPHALLSTIKNNHCFAMRYSHSVRELRGRVRPFTCILVDSRFQSLSVTVYLPEDLGPITPDNLVHLVLESAGDGLRRAAQAVHSPGLPVTDFLAPPGDILSRFRVVPFFIFDVFFFGILCGPMDLSSGVPPPQLSIQLMPPTPSAPAGLYVPPARPQELYQTMVLVLRLQQGHLATPFLVDVTGMHTLLEVKQMLVERMDARKNDAYMVNLNLNVSFRRPSNEIILQHLAQASGSSLRLAPSGSPTDSASGSPHEQSYEERVCGLLARVRAELGPAEGRPSAVPDIFTDEPPGQLAKAHPADMTLAHAELEAGDLQQALIGMSWVPGSESLRREVSQAVGHSLGYFFTLDGSQLLGSQGGAAGRGGIRFG</sequence>
<dbReference type="InterPro" id="IPR050164">
    <property type="entry name" value="Peptidase_C19"/>
</dbReference>
<keyword evidence="4" id="KW-1185">Reference proteome</keyword>
<dbReference type="STRING" id="691883.A0A058Z833"/>
<dbReference type="InterPro" id="IPR001394">
    <property type="entry name" value="Peptidase_C19_UCH"/>
</dbReference>
<dbReference type="eggNOG" id="KOG1863">
    <property type="taxonomic scope" value="Eukaryota"/>
</dbReference>
<feature type="compositionally biased region" description="Low complexity" evidence="1">
    <location>
        <begin position="26"/>
        <end position="43"/>
    </location>
</feature>
<feature type="region of interest" description="Disordered" evidence="1">
    <location>
        <begin position="1028"/>
        <end position="1049"/>
    </location>
</feature>
<reference evidence="3" key="1">
    <citation type="submission" date="2013-04" db="EMBL/GenBank/DDBJ databases">
        <title>The Genome Sequence of Fonticula alba ATCC 38817.</title>
        <authorList>
            <consortium name="The Broad Institute Genomics Platform"/>
            <person name="Russ C."/>
            <person name="Cuomo C."/>
            <person name="Burger G."/>
            <person name="Gray M.W."/>
            <person name="Holland P.W.H."/>
            <person name="King N."/>
            <person name="Lang F.B.F."/>
            <person name="Roger A.J."/>
            <person name="Ruiz-Trillo I."/>
            <person name="Brown M."/>
            <person name="Walker B."/>
            <person name="Young S."/>
            <person name="Zeng Q."/>
            <person name="Gargeya S."/>
            <person name="Fitzgerald M."/>
            <person name="Haas B."/>
            <person name="Abouelleil A."/>
            <person name="Allen A.W."/>
            <person name="Alvarado L."/>
            <person name="Arachchi H.M."/>
            <person name="Berlin A.M."/>
            <person name="Chapman S.B."/>
            <person name="Gainer-Dewar J."/>
            <person name="Goldberg J."/>
            <person name="Griggs A."/>
            <person name="Gujja S."/>
            <person name="Hansen M."/>
            <person name="Howarth C."/>
            <person name="Imamovic A."/>
            <person name="Ireland A."/>
            <person name="Larimer J."/>
            <person name="McCowan C."/>
            <person name="Murphy C."/>
            <person name="Pearson M."/>
            <person name="Poon T.W."/>
            <person name="Priest M."/>
            <person name="Roberts A."/>
            <person name="Saif S."/>
            <person name="Shea T."/>
            <person name="Sisk P."/>
            <person name="Sykes S."/>
            <person name="Wortman J."/>
            <person name="Nusbaum C."/>
            <person name="Birren B."/>
        </authorList>
    </citation>
    <scope>NUCLEOTIDE SEQUENCE [LARGE SCALE GENOMIC DNA]</scope>
    <source>
        <strain evidence="3">ATCC 38817</strain>
    </source>
</reference>
<dbReference type="GO" id="GO:0031647">
    <property type="term" value="P:regulation of protein stability"/>
    <property type="evidence" value="ECO:0007669"/>
    <property type="project" value="TreeGrafter"/>
</dbReference>
<dbReference type="CDD" id="cd02659">
    <property type="entry name" value="peptidase_C19C"/>
    <property type="match status" value="1"/>
</dbReference>
<dbReference type="PANTHER" id="PTHR24006:SF644">
    <property type="entry name" value="UBIQUITIN CARBOXYL-TERMINAL HYDROLASE 7"/>
    <property type="match status" value="1"/>
</dbReference>
<dbReference type="PROSITE" id="PS00972">
    <property type="entry name" value="USP_1"/>
    <property type="match status" value="1"/>
</dbReference>
<evidence type="ECO:0000256" key="1">
    <source>
        <dbReference type="SAM" id="MobiDB-lite"/>
    </source>
</evidence>
<dbReference type="GeneID" id="20527512"/>
<organism evidence="3">
    <name type="scientific">Fonticula alba</name>
    <name type="common">Slime mold</name>
    <dbReference type="NCBI Taxonomy" id="691883"/>
    <lineage>
        <taxon>Eukaryota</taxon>
        <taxon>Rotosphaerida</taxon>
        <taxon>Fonticulaceae</taxon>
        <taxon>Fonticula</taxon>
    </lineage>
</organism>
<feature type="domain" description="USP" evidence="2">
    <location>
        <begin position="178"/>
        <end position="499"/>
    </location>
</feature>
<proteinExistence type="predicted"/>
<dbReference type="RefSeq" id="XP_009494960.1">
    <property type="nucleotide sequence ID" value="XM_009496685.1"/>
</dbReference>
<dbReference type="PROSITE" id="PS00973">
    <property type="entry name" value="USP_2"/>
    <property type="match status" value="1"/>
</dbReference>
<feature type="region of interest" description="Disordered" evidence="1">
    <location>
        <begin position="9"/>
        <end position="70"/>
    </location>
</feature>
<dbReference type="Proteomes" id="UP000030693">
    <property type="component" value="Unassembled WGS sequence"/>
</dbReference>
<dbReference type="InterPro" id="IPR028889">
    <property type="entry name" value="USP"/>
</dbReference>
<dbReference type="GO" id="GO:0016579">
    <property type="term" value="P:protein deubiquitination"/>
    <property type="evidence" value="ECO:0007669"/>
    <property type="project" value="InterPro"/>
</dbReference>
<dbReference type="GO" id="GO:0005829">
    <property type="term" value="C:cytosol"/>
    <property type="evidence" value="ECO:0007669"/>
    <property type="project" value="TreeGrafter"/>
</dbReference>
<evidence type="ECO:0000313" key="3">
    <source>
        <dbReference type="EMBL" id="KCV70444.1"/>
    </source>
</evidence>
<dbReference type="Gene3D" id="3.90.70.10">
    <property type="entry name" value="Cysteine proteinases"/>
    <property type="match status" value="1"/>
</dbReference>
<protein>
    <recommendedName>
        <fullName evidence="2">USP domain-containing protein</fullName>
    </recommendedName>
</protein>
<dbReference type="GO" id="GO:0005634">
    <property type="term" value="C:nucleus"/>
    <property type="evidence" value="ECO:0007669"/>
    <property type="project" value="TreeGrafter"/>
</dbReference>
<evidence type="ECO:0000313" key="4">
    <source>
        <dbReference type="Proteomes" id="UP000030693"/>
    </source>
</evidence>
<accession>A0A058Z833</accession>
<dbReference type="OrthoDB" id="289038at2759"/>
<dbReference type="GO" id="GO:0004843">
    <property type="term" value="F:cysteine-type deubiquitinase activity"/>
    <property type="evidence" value="ECO:0007669"/>
    <property type="project" value="InterPro"/>
</dbReference>
<dbReference type="PROSITE" id="PS50235">
    <property type="entry name" value="USP_3"/>
    <property type="match status" value="1"/>
</dbReference>
<dbReference type="EMBL" id="KB932204">
    <property type="protein sequence ID" value="KCV70444.1"/>
    <property type="molecule type" value="Genomic_DNA"/>
</dbReference>
<dbReference type="PANTHER" id="PTHR24006">
    <property type="entry name" value="UBIQUITIN CARBOXYL-TERMINAL HYDROLASE"/>
    <property type="match status" value="1"/>
</dbReference>
<name>A0A058Z833_FONAL</name>
<dbReference type="AlphaFoldDB" id="A0A058Z833"/>